<accession>A0A017RXM7</accession>
<dbReference type="OrthoDB" id="9774361at2"/>
<name>A0A017RXM7_9CLOT</name>
<dbReference type="STRING" id="1403537.Q428_03425"/>
<dbReference type="Proteomes" id="UP000019681">
    <property type="component" value="Unassembled WGS sequence"/>
</dbReference>
<dbReference type="GO" id="GO:0055085">
    <property type="term" value="P:transmembrane transport"/>
    <property type="evidence" value="ECO:0007669"/>
    <property type="project" value="TreeGrafter"/>
</dbReference>
<dbReference type="GO" id="GO:0016020">
    <property type="term" value="C:membrane"/>
    <property type="evidence" value="ECO:0007669"/>
    <property type="project" value="UniProtKB-SubCell"/>
</dbReference>
<feature type="transmembrane region" description="Helical" evidence="6">
    <location>
        <begin position="251"/>
        <end position="271"/>
    </location>
</feature>
<keyword evidence="5 6" id="KW-0472">Membrane</keyword>
<dbReference type="PANTHER" id="PTHR21716">
    <property type="entry name" value="TRANSMEMBRANE PROTEIN"/>
    <property type="match status" value="1"/>
</dbReference>
<keyword evidence="8" id="KW-1185">Reference proteome</keyword>
<evidence type="ECO:0000256" key="6">
    <source>
        <dbReference type="SAM" id="Phobius"/>
    </source>
</evidence>
<dbReference type="PANTHER" id="PTHR21716:SF68">
    <property type="entry name" value="TRANSPORT PROTEIN YTVI-RELATED"/>
    <property type="match status" value="1"/>
</dbReference>
<organism evidence="7 8">
    <name type="scientific">Fervidicella metallireducens AeB</name>
    <dbReference type="NCBI Taxonomy" id="1403537"/>
    <lineage>
        <taxon>Bacteria</taxon>
        <taxon>Bacillati</taxon>
        <taxon>Bacillota</taxon>
        <taxon>Clostridia</taxon>
        <taxon>Eubacteriales</taxon>
        <taxon>Clostridiaceae</taxon>
        <taxon>Fervidicella</taxon>
    </lineage>
</organism>
<evidence type="ECO:0000256" key="4">
    <source>
        <dbReference type="ARBA" id="ARBA00022989"/>
    </source>
</evidence>
<dbReference type="InterPro" id="IPR002549">
    <property type="entry name" value="AI-2E-like"/>
</dbReference>
<feature type="transmembrane region" description="Helical" evidence="6">
    <location>
        <begin position="12"/>
        <end position="42"/>
    </location>
</feature>
<dbReference type="Pfam" id="PF01594">
    <property type="entry name" value="AI-2E_transport"/>
    <property type="match status" value="1"/>
</dbReference>
<feature type="transmembrane region" description="Helical" evidence="6">
    <location>
        <begin position="139"/>
        <end position="158"/>
    </location>
</feature>
<evidence type="ECO:0000256" key="3">
    <source>
        <dbReference type="ARBA" id="ARBA00022692"/>
    </source>
</evidence>
<proteinExistence type="inferred from homology"/>
<comment type="similarity">
    <text evidence="2">Belongs to the autoinducer-2 exporter (AI-2E) (TC 2.A.86) family.</text>
</comment>
<dbReference type="AlphaFoldDB" id="A0A017RXM7"/>
<evidence type="ECO:0000313" key="7">
    <source>
        <dbReference type="EMBL" id="EYE89341.1"/>
    </source>
</evidence>
<comment type="caution">
    <text evidence="7">The sequence shown here is derived from an EMBL/GenBank/DDBJ whole genome shotgun (WGS) entry which is preliminary data.</text>
</comment>
<keyword evidence="3 6" id="KW-0812">Transmembrane</keyword>
<evidence type="ECO:0000313" key="8">
    <source>
        <dbReference type="Proteomes" id="UP000019681"/>
    </source>
</evidence>
<comment type="subcellular location">
    <subcellularLocation>
        <location evidence="1">Membrane</location>
        <topology evidence="1">Multi-pass membrane protein</topology>
    </subcellularLocation>
</comment>
<feature type="transmembrane region" description="Helical" evidence="6">
    <location>
        <begin position="54"/>
        <end position="79"/>
    </location>
</feature>
<evidence type="ECO:0000256" key="1">
    <source>
        <dbReference type="ARBA" id="ARBA00004141"/>
    </source>
</evidence>
<feature type="transmembrane region" description="Helical" evidence="6">
    <location>
        <begin position="192"/>
        <end position="211"/>
    </location>
</feature>
<reference evidence="7 8" key="1">
    <citation type="journal article" date="2014" name="Genome Announc.">
        <title>Draft Genome Sequence of Fervidicella metallireducens Strain AeBT, an Iron-Reducing Thermoanaerobe from the Great Artesian Basin.</title>
        <authorList>
            <person name="Patel B.K."/>
        </authorList>
    </citation>
    <scope>NUCLEOTIDE SEQUENCE [LARGE SCALE GENOMIC DNA]</scope>
    <source>
        <strain evidence="7 8">AeB</strain>
    </source>
</reference>
<evidence type="ECO:0000256" key="5">
    <source>
        <dbReference type="ARBA" id="ARBA00023136"/>
    </source>
</evidence>
<keyword evidence="4 6" id="KW-1133">Transmembrane helix</keyword>
<gene>
    <name evidence="7" type="ORF">Q428_03425</name>
</gene>
<feature type="transmembrane region" description="Helical" evidence="6">
    <location>
        <begin position="291"/>
        <end position="313"/>
    </location>
</feature>
<evidence type="ECO:0008006" key="9">
    <source>
        <dbReference type="Google" id="ProtNLM"/>
    </source>
</evidence>
<protein>
    <recommendedName>
        <fullName evidence="9">Sporulation integral membrane protein YtvI</fullName>
    </recommendedName>
</protein>
<feature type="transmembrane region" description="Helical" evidence="6">
    <location>
        <begin position="217"/>
        <end position="244"/>
    </location>
</feature>
<sequence>MYKTNQTKLKVIIITLLLIVLLKFCLIFLWPLVMAILLFFIFEPLVKKLEYLKVNRTFSVILSVFCLILVIGGVMYYLLKYSYIQVISFIDGIPELITTLSNKYSFAKDLKMSYLDVTNALEQMIILYKNKIIKSLFDVVNGIVYIFFIVTTSILLCIERNTIKKILASLIPTDYYILMNKILLKIIDMIKIQFKLVTITCVIMTIGLLVLDVKSPLTISLICGILDILPLVGPAIIFIPWIIFEFLVGNMFVGFGLLLLYILLQIVRQIMEIKFVGASVGINPLITILSLYFGIYIYGIWGIIIGPILVIVIKELYSEFFRKKGSTII</sequence>
<evidence type="ECO:0000256" key="2">
    <source>
        <dbReference type="ARBA" id="ARBA00009773"/>
    </source>
</evidence>
<dbReference type="RefSeq" id="WP_035378163.1">
    <property type="nucleotide sequence ID" value="NZ_AZQP01000006.1"/>
</dbReference>
<dbReference type="EMBL" id="AZQP01000006">
    <property type="protein sequence ID" value="EYE89341.1"/>
    <property type="molecule type" value="Genomic_DNA"/>
</dbReference>